<gene>
    <name evidence="1" type="ORF">C489_12502</name>
</gene>
<proteinExistence type="predicted"/>
<keyword evidence="2" id="KW-1185">Reference proteome</keyword>
<organism evidence="1 2">
    <name type="scientific">Natrinema versiforme JCM 10478</name>
    <dbReference type="NCBI Taxonomy" id="1227496"/>
    <lineage>
        <taxon>Archaea</taxon>
        <taxon>Methanobacteriati</taxon>
        <taxon>Methanobacteriota</taxon>
        <taxon>Stenosarchaea group</taxon>
        <taxon>Halobacteria</taxon>
        <taxon>Halobacteriales</taxon>
        <taxon>Natrialbaceae</taxon>
        <taxon>Natrinema</taxon>
    </lineage>
</organism>
<accession>L9Y1V5</accession>
<reference evidence="1 2" key="1">
    <citation type="journal article" date="2014" name="PLoS Genet.">
        <title>Phylogenetically driven sequencing of extremely halophilic archaea reveals strategies for static and dynamic osmo-response.</title>
        <authorList>
            <person name="Becker E.A."/>
            <person name="Seitzer P.M."/>
            <person name="Tritt A."/>
            <person name="Larsen D."/>
            <person name="Krusor M."/>
            <person name="Yao A.I."/>
            <person name="Wu D."/>
            <person name="Madern D."/>
            <person name="Eisen J.A."/>
            <person name="Darling A.E."/>
            <person name="Facciotti M.T."/>
        </authorList>
    </citation>
    <scope>NUCLEOTIDE SEQUENCE [LARGE SCALE GENOMIC DNA]</scope>
    <source>
        <strain evidence="1 2">JCM 10478</strain>
    </source>
</reference>
<sequence length="99" mass="11973">MSVRNRRRWHKERLYLTEFLRWFHDIPVSIIDNNSCLGQFWNVDVVEIRMNLLHLFPGNIRDFRILFPFDNLVPKISERQCPVVSEEQIEDCTTAIVRE</sequence>
<dbReference type="Proteomes" id="UP000011632">
    <property type="component" value="Unassembled WGS sequence"/>
</dbReference>
<comment type="caution">
    <text evidence="1">The sequence shown here is derived from an EMBL/GenBank/DDBJ whole genome shotgun (WGS) entry which is preliminary data.</text>
</comment>
<name>L9Y1V5_9EURY</name>
<dbReference type="EMBL" id="AOID01000033">
    <property type="protein sequence ID" value="ELY66863.1"/>
    <property type="molecule type" value="Genomic_DNA"/>
</dbReference>
<evidence type="ECO:0000313" key="1">
    <source>
        <dbReference type="EMBL" id="ELY66863.1"/>
    </source>
</evidence>
<evidence type="ECO:0000313" key="2">
    <source>
        <dbReference type="Proteomes" id="UP000011632"/>
    </source>
</evidence>
<protein>
    <submittedName>
        <fullName evidence="1">Uncharacterized protein</fullName>
    </submittedName>
</protein>
<dbReference type="AlphaFoldDB" id="L9Y1V5"/>